<evidence type="ECO:0000313" key="3">
    <source>
        <dbReference type="Proteomes" id="UP000595001"/>
    </source>
</evidence>
<dbReference type="EMBL" id="CP065856">
    <property type="protein sequence ID" value="QPV65190.1"/>
    <property type="molecule type" value="Genomic_DNA"/>
</dbReference>
<keyword evidence="1" id="KW-0812">Transmembrane</keyword>
<sequence length="73" mass="8070">MVSQAEKWWEAIGVSGAIILGLVLFFFPEPATSVLGVIIIVAAAFVWLAVDIRQERRHESELLRESSAEEATD</sequence>
<dbReference type="KEGG" id="hlt:I7X12_19270"/>
<dbReference type="GeneID" id="60590681"/>
<feature type="transmembrane region" description="Helical" evidence="1">
    <location>
        <begin position="33"/>
        <end position="50"/>
    </location>
</feature>
<keyword evidence="1" id="KW-0472">Membrane</keyword>
<evidence type="ECO:0000313" key="2">
    <source>
        <dbReference type="EMBL" id="QPV65190.1"/>
    </source>
</evidence>
<feature type="transmembrane region" description="Helical" evidence="1">
    <location>
        <begin position="7"/>
        <end position="27"/>
    </location>
</feature>
<organism evidence="2 3">
    <name type="scientific">Halosimplex litoreum</name>
    <dbReference type="NCBI Taxonomy" id="1198301"/>
    <lineage>
        <taxon>Archaea</taxon>
        <taxon>Methanobacteriati</taxon>
        <taxon>Methanobacteriota</taxon>
        <taxon>Stenosarchaea group</taxon>
        <taxon>Halobacteria</taxon>
        <taxon>Halobacteriales</taxon>
        <taxon>Haloarculaceae</taxon>
        <taxon>Halosimplex</taxon>
    </lineage>
</organism>
<dbReference type="RefSeq" id="WP_198063948.1">
    <property type="nucleotide sequence ID" value="NZ_CP065856.1"/>
</dbReference>
<dbReference type="Proteomes" id="UP000595001">
    <property type="component" value="Chromosome"/>
</dbReference>
<dbReference type="AlphaFoldDB" id="A0A7U3WTC6"/>
<keyword evidence="3" id="KW-1185">Reference proteome</keyword>
<keyword evidence="1" id="KW-1133">Transmembrane helix</keyword>
<evidence type="ECO:0000256" key="1">
    <source>
        <dbReference type="SAM" id="Phobius"/>
    </source>
</evidence>
<gene>
    <name evidence="2" type="ORF">I7X12_19270</name>
</gene>
<reference evidence="2 3" key="1">
    <citation type="submission" date="2020-12" db="EMBL/GenBank/DDBJ databases">
        <title>Halosimplex halophilum sp. nov. and Halosimplex salinum sp. nov., two new members of the genus Halosimplex.</title>
        <authorList>
            <person name="Cui H.L."/>
        </authorList>
    </citation>
    <scope>NUCLEOTIDE SEQUENCE [LARGE SCALE GENOMIC DNA]</scope>
    <source>
        <strain evidence="2 3">YGH94</strain>
    </source>
</reference>
<protein>
    <submittedName>
        <fullName evidence="2">Uncharacterized protein</fullName>
    </submittedName>
</protein>
<accession>A0A7U3WTC6</accession>
<proteinExistence type="predicted"/>
<name>A0A7U3WTC6_9EURY</name>
<dbReference type="OrthoDB" id="286644at2157"/>